<comment type="caution">
    <text evidence="2">The sequence shown here is derived from an EMBL/GenBank/DDBJ whole genome shotgun (WGS) entry which is preliminary data.</text>
</comment>
<sequence>MLGISRPVIAAVALIMLGAVIGGSGAANRGSWLGIAAGALGVLCGVAGIVLLWRGSSGRGRASRRQR</sequence>
<evidence type="ECO:0000313" key="3">
    <source>
        <dbReference type="Proteomes" id="UP000527616"/>
    </source>
</evidence>
<name>A0A7Z0D7P5_9ACTN</name>
<evidence type="ECO:0008006" key="4">
    <source>
        <dbReference type="Google" id="ProtNLM"/>
    </source>
</evidence>
<protein>
    <recommendedName>
        <fullName evidence="4">Transmembrane protein</fullName>
    </recommendedName>
</protein>
<evidence type="ECO:0000313" key="2">
    <source>
        <dbReference type="EMBL" id="NYI70397.1"/>
    </source>
</evidence>
<dbReference type="Proteomes" id="UP000527616">
    <property type="component" value="Unassembled WGS sequence"/>
</dbReference>
<feature type="transmembrane region" description="Helical" evidence="1">
    <location>
        <begin position="7"/>
        <end position="26"/>
    </location>
</feature>
<evidence type="ECO:0000256" key="1">
    <source>
        <dbReference type="SAM" id="Phobius"/>
    </source>
</evidence>
<dbReference type="EMBL" id="JACBZS010000001">
    <property type="protein sequence ID" value="NYI70397.1"/>
    <property type="molecule type" value="Genomic_DNA"/>
</dbReference>
<keyword evidence="1" id="KW-0472">Membrane</keyword>
<reference evidence="2 3" key="1">
    <citation type="submission" date="2020-07" db="EMBL/GenBank/DDBJ databases">
        <title>Sequencing the genomes of 1000 actinobacteria strains.</title>
        <authorList>
            <person name="Klenk H.-P."/>
        </authorList>
    </citation>
    <scope>NUCLEOTIDE SEQUENCE [LARGE SCALE GENOMIC DNA]</scope>
    <source>
        <strain evidence="2 3">DSM 103164</strain>
    </source>
</reference>
<accession>A0A7Z0D7P5</accession>
<gene>
    <name evidence="2" type="ORF">GGQ54_000957</name>
</gene>
<proteinExistence type="predicted"/>
<dbReference type="AlphaFoldDB" id="A0A7Z0D7P5"/>
<keyword evidence="3" id="KW-1185">Reference proteome</keyword>
<keyword evidence="1" id="KW-0812">Transmembrane</keyword>
<feature type="transmembrane region" description="Helical" evidence="1">
    <location>
        <begin position="32"/>
        <end position="53"/>
    </location>
</feature>
<organism evidence="2 3">
    <name type="scientific">Naumannella cuiyingiana</name>
    <dbReference type="NCBI Taxonomy" id="1347891"/>
    <lineage>
        <taxon>Bacteria</taxon>
        <taxon>Bacillati</taxon>
        <taxon>Actinomycetota</taxon>
        <taxon>Actinomycetes</taxon>
        <taxon>Propionibacteriales</taxon>
        <taxon>Propionibacteriaceae</taxon>
        <taxon>Naumannella</taxon>
    </lineage>
</organism>
<keyword evidence="1" id="KW-1133">Transmembrane helix</keyword>